<sequence>MSDRYEYRVAGAGRPSRERVARGGRHAPDAAGRVAATAHAGGNRRHGPHAQGWPQHPADGGWRGDGRILRAHPAAVGTGHRRTGGAAGRHLRHAAHRRGDHGGAPAAATAGAVHAQAAGRAAQAPGGQPHGDHQHAGAARDRAGHHGHAAARTAHQRGPLRAPPDGVCRQPVTPADEEEKDHAQRRDGSQPAGARARLGHAHGGGKAAARGRARGGIWLRGVEQRGDQAHGVRRAGRGLFVGARLRAGI</sequence>
<accession>B9T8Q7</accession>
<feature type="region of interest" description="Disordered" evidence="1">
    <location>
        <begin position="1"/>
        <end position="210"/>
    </location>
</feature>
<protein>
    <submittedName>
        <fullName evidence="2">Uncharacterized protein</fullName>
    </submittedName>
</protein>
<organism evidence="2 3">
    <name type="scientific">Ricinus communis</name>
    <name type="common">Castor bean</name>
    <dbReference type="NCBI Taxonomy" id="3988"/>
    <lineage>
        <taxon>Eukaryota</taxon>
        <taxon>Viridiplantae</taxon>
        <taxon>Streptophyta</taxon>
        <taxon>Embryophyta</taxon>
        <taxon>Tracheophyta</taxon>
        <taxon>Spermatophyta</taxon>
        <taxon>Magnoliopsida</taxon>
        <taxon>eudicotyledons</taxon>
        <taxon>Gunneridae</taxon>
        <taxon>Pentapetalae</taxon>
        <taxon>rosids</taxon>
        <taxon>fabids</taxon>
        <taxon>Malpighiales</taxon>
        <taxon>Euphorbiaceae</taxon>
        <taxon>Acalyphoideae</taxon>
        <taxon>Acalypheae</taxon>
        <taxon>Ricinus</taxon>
    </lineage>
</organism>
<name>B9T8Q7_RICCO</name>
<reference evidence="3" key="1">
    <citation type="journal article" date="2010" name="Nat. Biotechnol.">
        <title>Draft genome sequence of the oilseed species Ricinus communis.</title>
        <authorList>
            <person name="Chan A.P."/>
            <person name="Crabtree J."/>
            <person name="Zhao Q."/>
            <person name="Lorenzi H."/>
            <person name="Orvis J."/>
            <person name="Puiu D."/>
            <person name="Melake-Berhan A."/>
            <person name="Jones K.M."/>
            <person name="Redman J."/>
            <person name="Chen G."/>
            <person name="Cahoon E.B."/>
            <person name="Gedil M."/>
            <person name="Stanke M."/>
            <person name="Haas B.J."/>
            <person name="Wortman J.R."/>
            <person name="Fraser-Liggett C.M."/>
            <person name="Ravel J."/>
            <person name="Rabinowicz P.D."/>
        </authorList>
    </citation>
    <scope>NUCLEOTIDE SEQUENCE [LARGE SCALE GENOMIC DNA]</scope>
    <source>
        <strain evidence="3">cv. Hale</strain>
    </source>
</reference>
<evidence type="ECO:0000313" key="3">
    <source>
        <dbReference type="Proteomes" id="UP000008311"/>
    </source>
</evidence>
<gene>
    <name evidence="2" type="ORF">RCOM_0386370</name>
</gene>
<evidence type="ECO:0000313" key="2">
    <source>
        <dbReference type="EMBL" id="EEF27760.1"/>
    </source>
</evidence>
<dbReference type="Proteomes" id="UP000008311">
    <property type="component" value="Unassembled WGS sequence"/>
</dbReference>
<feature type="compositionally biased region" description="Basic and acidic residues" evidence="1">
    <location>
        <begin position="130"/>
        <end position="144"/>
    </location>
</feature>
<keyword evidence="3" id="KW-1185">Reference proteome</keyword>
<feature type="compositionally biased region" description="Basic residues" evidence="1">
    <location>
        <begin position="79"/>
        <end position="99"/>
    </location>
</feature>
<feature type="compositionally biased region" description="Low complexity" evidence="1">
    <location>
        <begin position="103"/>
        <end position="127"/>
    </location>
</feature>
<dbReference type="EMBL" id="EQ975162">
    <property type="protein sequence ID" value="EEF27760.1"/>
    <property type="molecule type" value="Genomic_DNA"/>
</dbReference>
<feature type="compositionally biased region" description="Low complexity" evidence="1">
    <location>
        <begin position="30"/>
        <end position="41"/>
    </location>
</feature>
<evidence type="ECO:0000256" key="1">
    <source>
        <dbReference type="SAM" id="MobiDB-lite"/>
    </source>
</evidence>
<dbReference type="AlphaFoldDB" id="B9T8Q7"/>
<dbReference type="InParanoid" id="B9T8Q7"/>
<proteinExistence type="predicted"/>